<feature type="region of interest" description="Disordered" evidence="1">
    <location>
        <begin position="171"/>
        <end position="268"/>
    </location>
</feature>
<sequence>MHISSCTQLRLLKSGQLVLCRRRLEASGFASHAIVVQSLPTVRAMETSTRDHAQAATALPMAASKAASNMLPSAPTPLAASTPSSTPTGPTTATNTRYPYPLSTLVTALSIPPSLDRQVGAHVVHLLVHREGPGSEVLAELLGLPQDLMLRLIWFGAVYYCPVPPLTQQQQQQQQHRQQQQQQRKRHQQQQQQQQQKQVREGGREQRAQRAAAAVGPSHVGTDDAADAPSLPRVKPQKQQQRMESIPGQPQTQPQQQDTTRAAALARW</sequence>
<accession>A0AAD3E2L2</accession>
<dbReference type="Proteomes" id="UP001054857">
    <property type="component" value="Unassembled WGS sequence"/>
</dbReference>
<dbReference type="EMBL" id="BMAR01000060">
    <property type="protein sequence ID" value="GFR52273.1"/>
    <property type="molecule type" value="Genomic_DNA"/>
</dbReference>
<feature type="compositionally biased region" description="Low complexity" evidence="1">
    <location>
        <begin position="247"/>
        <end position="260"/>
    </location>
</feature>
<feature type="region of interest" description="Disordered" evidence="1">
    <location>
        <begin position="69"/>
        <end position="98"/>
    </location>
</feature>
<evidence type="ECO:0000313" key="3">
    <source>
        <dbReference type="Proteomes" id="UP001054857"/>
    </source>
</evidence>
<feature type="compositionally biased region" description="Low complexity" evidence="1">
    <location>
        <begin position="171"/>
        <end position="182"/>
    </location>
</feature>
<evidence type="ECO:0000313" key="2">
    <source>
        <dbReference type="EMBL" id="GFR52273.1"/>
    </source>
</evidence>
<dbReference type="AlphaFoldDB" id="A0AAD3E2L2"/>
<name>A0AAD3E2L2_9CHLO</name>
<gene>
    <name evidence="2" type="ORF">Agub_g14808</name>
</gene>
<keyword evidence="3" id="KW-1185">Reference proteome</keyword>
<feature type="non-terminal residue" evidence="2">
    <location>
        <position position="268"/>
    </location>
</feature>
<comment type="caution">
    <text evidence="2">The sequence shown here is derived from an EMBL/GenBank/DDBJ whole genome shotgun (WGS) entry which is preliminary data.</text>
</comment>
<protein>
    <submittedName>
        <fullName evidence="2">Uncharacterized protein</fullName>
    </submittedName>
</protein>
<evidence type="ECO:0000256" key="1">
    <source>
        <dbReference type="SAM" id="MobiDB-lite"/>
    </source>
</evidence>
<feature type="compositionally biased region" description="Low complexity" evidence="1">
    <location>
        <begin position="72"/>
        <end position="96"/>
    </location>
</feature>
<feature type="compositionally biased region" description="Basic and acidic residues" evidence="1">
    <location>
        <begin position="198"/>
        <end position="208"/>
    </location>
</feature>
<reference evidence="2 3" key="1">
    <citation type="journal article" date="2021" name="Sci. Rep.">
        <title>Genome sequencing of the multicellular alga Astrephomene provides insights into convergent evolution of germ-soma differentiation.</title>
        <authorList>
            <person name="Yamashita S."/>
            <person name="Yamamoto K."/>
            <person name="Matsuzaki R."/>
            <person name="Suzuki S."/>
            <person name="Yamaguchi H."/>
            <person name="Hirooka S."/>
            <person name="Minakuchi Y."/>
            <person name="Miyagishima S."/>
            <person name="Kawachi M."/>
            <person name="Toyoda A."/>
            <person name="Nozaki H."/>
        </authorList>
    </citation>
    <scope>NUCLEOTIDE SEQUENCE [LARGE SCALE GENOMIC DNA]</scope>
    <source>
        <strain evidence="2 3">NIES-4017</strain>
    </source>
</reference>
<organism evidence="2 3">
    <name type="scientific">Astrephomene gubernaculifera</name>
    <dbReference type="NCBI Taxonomy" id="47775"/>
    <lineage>
        <taxon>Eukaryota</taxon>
        <taxon>Viridiplantae</taxon>
        <taxon>Chlorophyta</taxon>
        <taxon>core chlorophytes</taxon>
        <taxon>Chlorophyceae</taxon>
        <taxon>CS clade</taxon>
        <taxon>Chlamydomonadales</taxon>
        <taxon>Astrephomenaceae</taxon>
        <taxon>Astrephomene</taxon>
    </lineage>
</organism>
<proteinExistence type="predicted"/>